<evidence type="ECO:0000313" key="1">
    <source>
        <dbReference type="EMBL" id="CAH2108224.1"/>
    </source>
</evidence>
<gene>
    <name evidence="1" type="ORF">EEDITHA_LOCUS22181</name>
</gene>
<dbReference type="EMBL" id="CAKOGL010000031">
    <property type="protein sequence ID" value="CAH2108224.1"/>
    <property type="molecule type" value="Genomic_DNA"/>
</dbReference>
<comment type="caution">
    <text evidence="1">The sequence shown here is derived from an EMBL/GenBank/DDBJ whole genome shotgun (WGS) entry which is preliminary data.</text>
</comment>
<sequence length="102" mass="11971">MVRKGDKLGTVRDSLLYDVQETRWKGNKSRSIGKDYQLVYSGIYKWLLSRPMWMNFLAEVENQNLSTQTETADRARTAIIATERRILGVSKERRVIDKETCW</sequence>
<name>A0AAU9V9T3_EUPED</name>
<reference evidence="1" key="1">
    <citation type="submission" date="2022-03" db="EMBL/GenBank/DDBJ databases">
        <authorList>
            <person name="Tunstrom K."/>
        </authorList>
    </citation>
    <scope>NUCLEOTIDE SEQUENCE</scope>
</reference>
<proteinExistence type="predicted"/>
<accession>A0AAU9V9T3</accession>
<dbReference type="AlphaFoldDB" id="A0AAU9V9T3"/>
<protein>
    <submittedName>
        <fullName evidence="1">Uncharacterized protein</fullName>
    </submittedName>
</protein>
<dbReference type="Proteomes" id="UP001153954">
    <property type="component" value="Unassembled WGS sequence"/>
</dbReference>
<organism evidence="1 2">
    <name type="scientific">Euphydryas editha</name>
    <name type="common">Edith's checkerspot</name>
    <dbReference type="NCBI Taxonomy" id="104508"/>
    <lineage>
        <taxon>Eukaryota</taxon>
        <taxon>Metazoa</taxon>
        <taxon>Ecdysozoa</taxon>
        <taxon>Arthropoda</taxon>
        <taxon>Hexapoda</taxon>
        <taxon>Insecta</taxon>
        <taxon>Pterygota</taxon>
        <taxon>Neoptera</taxon>
        <taxon>Endopterygota</taxon>
        <taxon>Lepidoptera</taxon>
        <taxon>Glossata</taxon>
        <taxon>Ditrysia</taxon>
        <taxon>Papilionoidea</taxon>
        <taxon>Nymphalidae</taxon>
        <taxon>Nymphalinae</taxon>
        <taxon>Euphydryas</taxon>
    </lineage>
</organism>
<evidence type="ECO:0000313" key="2">
    <source>
        <dbReference type="Proteomes" id="UP001153954"/>
    </source>
</evidence>
<keyword evidence="2" id="KW-1185">Reference proteome</keyword>